<evidence type="ECO:0000313" key="2">
    <source>
        <dbReference type="EMBL" id="GBP95538.1"/>
    </source>
</evidence>
<accession>A0A4C2A602</accession>
<feature type="region of interest" description="Disordered" evidence="1">
    <location>
        <begin position="160"/>
        <end position="208"/>
    </location>
</feature>
<keyword evidence="3" id="KW-1185">Reference proteome</keyword>
<protein>
    <submittedName>
        <fullName evidence="2">Uncharacterized protein</fullName>
    </submittedName>
</protein>
<sequence length="307" mass="33066">MLSIRAEPRGYVAPSASIAPAAPGKVALYKGYIRSRLTYAAPACALLAGCLTSLTRAPSSGTSHRCKRVAERPTSGRIDPNTFSQTLIRRGHIPDEKTPGLRRKISPPSRICTLKNEGVETTNERTPTQLAEASWCSTADRDMRCIGVSESPAARCEYHRSPGPDTAASLVPVPKTSLPEPVGSVEQETEIDTDTSSGSSSEPGKEDDYYDTITGALAAAVKRSRDALSLLSLPTQESAPKKADQWSFINAETPRSPSPESYAEITLNSTAYAALAVEAGEGEHYLFPPPTYLPSKRMQRWPPVLHV</sequence>
<evidence type="ECO:0000313" key="3">
    <source>
        <dbReference type="Proteomes" id="UP000299102"/>
    </source>
</evidence>
<proteinExistence type="predicted"/>
<gene>
    <name evidence="2" type="ORF">EVAR_102549_1</name>
</gene>
<reference evidence="2 3" key="1">
    <citation type="journal article" date="2019" name="Commun. Biol.">
        <title>The bagworm genome reveals a unique fibroin gene that provides high tensile strength.</title>
        <authorList>
            <person name="Kono N."/>
            <person name="Nakamura H."/>
            <person name="Ohtoshi R."/>
            <person name="Tomita M."/>
            <person name="Numata K."/>
            <person name="Arakawa K."/>
        </authorList>
    </citation>
    <scope>NUCLEOTIDE SEQUENCE [LARGE SCALE GENOMIC DNA]</scope>
</reference>
<comment type="caution">
    <text evidence="2">The sequence shown here is derived from an EMBL/GenBank/DDBJ whole genome shotgun (WGS) entry which is preliminary data.</text>
</comment>
<name>A0A4C2A602_EUMVA</name>
<organism evidence="2 3">
    <name type="scientific">Eumeta variegata</name>
    <name type="common">Bagworm moth</name>
    <name type="synonym">Eumeta japonica</name>
    <dbReference type="NCBI Taxonomy" id="151549"/>
    <lineage>
        <taxon>Eukaryota</taxon>
        <taxon>Metazoa</taxon>
        <taxon>Ecdysozoa</taxon>
        <taxon>Arthropoda</taxon>
        <taxon>Hexapoda</taxon>
        <taxon>Insecta</taxon>
        <taxon>Pterygota</taxon>
        <taxon>Neoptera</taxon>
        <taxon>Endopterygota</taxon>
        <taxon>Lepidoptera</taxon>
        <taxon>Glossata</taxon>
        <taxon>Ditrysia</taxon>
        <taxon>Tineoidea</taxon>
        <taxon>Psychidae</taxon>
        <taxon>Oiketicinae</taxon>
        <taxon>Eumeta</taxon>
    </lineage>
</organism>
<feature type="region of interest" description="Disordered" evidence="1">
    <location>
        <begin position="57"/>
        <end position="82"/>
    </location>
</feature>
<dbReference type="AlphaFoldDB" id="A0A4C2A602"/>
<dbReference type="Proteomes" id="UP000299102">
    <property type="component" value="Unassembled WGS sequence"/>
</dbReference>
<dbReference type="EMBL" id="BGZK01002648">
    <property type="protein sequence ID" value="GBP95538.1"/>
    <property type="molecule type" value="Genomic_DNA"/>
</dbReference>
<evidence type="ECO:0000256" key="1">
    <source>
        <dbReference type="SAM" id="MobiDB-lite"/>
    </source>
</evidence>